<proteinExistence type="predicted"/>
<organism evidence="1">
    <name type="scientific">Cyprideis torosa</name>
    <dbReference type="NCBI Taxonomy" id="163714"/>
    <lineage>
        <taxon>Eukaryota</taxon>
        <taxon>Metazoa</taxon>
        <taxon>Ecdysozoa</taxon>
        <taxon>Arthropoda</taxon>
        <taxon>Crustacea</taxon>
        <taxon>Oligostraca</taxon>
        <taxon>Ostracoda</taxon>
        <taxon>Podocopa</taxon>
        <taxon>Podocopida</taxon>
        <taxon>Cytherocopina</taxon>
        <taxon>Cytheroidea</taxon>
        <taxon>Cytherideidae</taxon>
        <taxon>Cyprideis</taxon>
    </lineage>
</organism>
<dbReference type="EMBL" id="OB664378">
    <property type="protein sequence ID" value="CAD7232216.1"/>
    <property type="molecule type" value="Genomic_DNA"/>
</dbReference>
<name>A0A7R8WNH6_9CRUS</name>
<dbReference type="AlphaFoldDB" id="A0A7R8WNH6"/>
<sequence length="106" mass="11732">MSVCSVHHWFASYGATSPVFLNEDKNSCNAGGGKDLREQWCDRPFPFSVPGGHNWNPPKGFPVTTTRHVTAFPMAPPACRVPVYDLRQGAHTGKLFSPRPNFHGHD</sequence>
<evidence type="ECO:0000313" key="1">
    <source>
        <dbReference type="EMBL" id="CAD7232216.1"/>
    </source>
</evidence>
<protein>
    <submittedName>
        <fullName evidence="1">Uncharacterized protein</fullName>
    </submittedName>
</protein>
<reference evidence="1" key="1">
    <citation type="submission" date="2020-11" db="EMBL/GenBank/DDBJ databases">
        <authorList>
            <person name="Tran Van P."/>
        </authorList>
    </citation>
    <scope>NUCLEOTIDE SEQUENCE</scope>
</reference>
<gene>
    <name evidence="1" type="ORF">CTOB1V02_LOCUS10054</name>
</gene>
<accession>A0A7R8WNH6</accession>